<evidence type="ECO:0000313" key="3">
    <source>
        <dbReference type="Proteomes" id="UP001066276"/>
    </source>
</evidence>
<protein>
    <submittedName>
        <fullName evidence="2">Uncharacterized protein</fullName>
    </submittedName>
</protein>
<keyword evidence="3" id="KW-1185">Reference proteome</keyword>
<organism evidence="2 3">
    <name type="scientific">Pleurodeles waltl</name>
    <name type="common">Iberian ribbed newt</name>
    <dbReference type="NCBI Taxonomy" id="8319"/>
    <lineage>
        <taxon>Eukaryota</taxon>
        <taxon>Metazoa</taxon>
        <taxon>Chordata</taxon>
        <taxon>Craniata</taxon>
        <taxon>Vertebrata</taxon>
        <taxon>Euteleostomi</taxon>
        <taxon>Amphibia</taxon>
        <taxon>Batrachia</taxon>
        <taxon>Caudata</taxon>
        <taxon>Salamandroidea</taxon>
        <taxon>Salamandridae</taxon>
        <taxon>Pleurodelinae</taxon>
        <taxon>Pleurodeles</taxon>
    </lineage>
</organism>
<dbReference type="AlphaFoldDB" id="A0AAV7M1J3"/>
<comment type="caution">
    <text evidence="2">The sequence shown here is derived from an EMBL/GenBank/DDBJ whole genome shotgun (WGS) entry which is preliminary data.</text>
</comment>
<proteinExistence type="predicted"/>
<name>A0AAV7M1J3_PLEWA</name>
<sequence>MSSCIRAKPCLEIRLTSPVSARIRVEAEWSGAVHATAVPAARTLDPRIECYSGGEAVAASIRPVPWSPGVSKARVRGLGALQEQPVAPPTGPLRKRRDRVRLVGG</sequence>
<evidence type="ECO:0000256" key="1">
    <source>
        <dbReference type="SAM" id="MobiDB-lite"/>
    </source>
</evidence>
<gene>
    <name evidence="2" type="ORF">NDU88_000904</name>
</gene>
<feature type="region of interest" description="Disordered" evidence="1">
    <location>
        <begin position="83"/>
        <end position="105"/>
    </location>
</feature>
<evidence type="ECO:0000313" key="2">
    <source>
        <dbReference type="EMBL" id="KAJ1095748.1"/>
    </source>
</evidence>
<reference evidence="2" key="1">
    <citation type="journal article" date="2022" name="bioRxiv">
        <title>Sequencing and chromosome-scale assembly of the giantPleurodeles waltlgenome.</title>
        <authorList>
            <person name="Brown T."/>
            <person name="Elewa A."/>
            <person name="Iarovenko S."/>
            <person name="Subramanian E."/>
            <person name="Araus A.J."/>
            <person name="Petzold A."/>
            <person name="Susuki M."/>
            <person name="Suzuki K.-i.T."/>
            <person name="Hayashi T."/>
            <person name="Toyoda A."/>
            <person name="Oliveira C."/>
            <person name="Osipova E."/>
            <person name="Leigh N.D."/>
            <person name="Simon A."/>
            <person name="Yun M.H."/>
        </authorList>
    </citation>
    <scope>NUCLEOTIDE SEQUENCE</scope>
    <source>
        <strain evidence="2">20211129_DDA</strain>
        <tissue evidence="2">Liver</tissue>
    </source>
</reference>
<dbReference type="Proteomes" id="UP001066276">
    <property type="component" value="Chromosome 10"/>
</dbReference>
<dbReference type="EMBL" id="JANPWB010000014">
    <property type="protein sequence ID" value="KAJ1095748.1"/>
    <property type="molecule type" value="Genomic_DNA"/>
</dbReference>
<accession>A0AAV7M1J3</accession>